<evidence type="ECO:0000313" key="2">
    <source>
        <dbReference type="Proteomes" id="UP000092839"/>
    </source>
</evidence>
<gene>
    <name evidence="1" type="ORF">LMTR13_12050</name>
</gene>
<dbReference type="EMBL" id="CP016428">
    <property type="protein sequence ID" value="ANW00798.1"/>
    <property type="molecule type" value="Genomic_DNA"/>
</dbReference>
<dbReference type="AlphaFoldDB" id="A0A1B1UDG7"/>
<organism evidence="1 2">
    <name type="scientific">Bradyrhizobium icense</name>
    <dbReference type="NCBI Taxonomy" id="1274631"/>
    <lineage>
        <taxon>Bacteria</taxon>
        <taxon>Pseudomonadati</taxon>
        <taxon>Pseudomonadota</taxon>
        <taxon>Alphaproteobacteria</taxon>
        <taxon>Hyphomicrobiales</taxon>
        <taxon>Nitrobacteraceae</taxon>
        <taxon>Bradyrhizobium</taxon>
    </lineage>
</organism>
<sequence length="83" mass="9357">MTSSVYGRYDNIWGNIAHGLSVHHGSARSGVHEAIAIWDDHIAIYSDLYAHERPAHDVVGGGLLIIVENGDFRHYFPFLQYCF</sequence>
<evidence type="ECO:0000313" key="1">
    <source>
        <dbReference type="EMBL" id="ANW00798.1"/>
    </source>
</evidence>
<protein>
    <submittedName>
        <fullName evidence="1">Uncharacterized protein</fullName>
    </submittedName>
</protein>
<name>A0A1B1UDG7_9BRAD</name>
<dbReference type="Proteomes" id="UP000092839">
    <property type="component" value="Chromosome"/>
</dbReference>
<proteinExistence type="predicted"/>
<dbReference type="KEGG" id="bic:LMTR13_12050"/>
<accession>A0A1B1UDG7</accession>
<keyword evidence="2" id="KW-1185">Reference proteome</keyword>
<reference evidence="1 2" key="1">
    <citation type="submission" date="2016-07" db="EMBL/GenBank/DDBJ databases">
        <title>Complete genome sequence of Bradyrhizobium icense LMTR 13T, a potential inoculant strain isolated from lima bean (Phaseolus lunatus) in Peru.</title>
        <authorList>
            <person name="Ormeno-Orrillo E."/>
            <person name="Duran D."/>
            <person name="Rogel M.A."/>
            <person name="Rey L."/>
            <person name="Imperial J."/>
            <person name="Ruiz-Argueso T."/>
            <person name="Martinez-Romero E."/>
        </authorList>
    </citation>
    <scope>NUCLEOTIDE SEQUENCE [LARGE SCALE GENOMIC DNA]</scope>
    <source>
        <strain evidence="1 2">LMTR 13</strain>
    </source>
</reference>